<evidence type="ECO:0000259" key="1">
    <source>
        <dbReference type="Pfam" id="PF13952"/>
    </source>
</evidence>
<evidence type="ECO:0008006" key="5">
    <source>
        <dbReference type="Google" id="ProtNLM"/>
    </source>
</evidence>
<evidence type="ECO:0000259" key="2">
    <source>
        <dbReference type="Pfam" id="PF13963"/>
    </source>
</evidence>
<dbReference type="Pfam" id="PF13963">
    <property type="entry name" value="Transpos_assoc"/>
    <property type="match status" value="1"/>
</dbReference>
<dbReference type="AlphaFoldDB" id="A0A811QZR8"/>
<feature type="domain" description="Transposase-associated" evidence="2">
    <location>
        <begin position="3"/>
        <end position="74"/>
    </location>
</feature>
<dbReference type="EMBL" id="CAJGYO010000012">
    <property type="protein sequence ID" value="CAD6262050.1"/>
    <property type="molecule type" value="Genomic_DNA"/>
</dbReference>
<organism evidence="3 4">
    <name type="scientific">Miscanthus lutarioriparius</name>
    <dbReference type="NCBI Taxonomy" id="422564"/>
    <lineage>
        <taxon>Eukaryota</taxon>
        <taxon>Viridiplantae</taxon>
        <taxon>Streptophyta</taxon>
        <taxon>Embryophyta</taxon>
        <taxon>Tracheophyta</taxon>
        <taxon>Spermatophyta</taxon>
        <taxon>Magnoliopsida</taxon>
        <taxon>Liliopsida</taxon>
        <taxon>Poales</taxon>
        <taxon>Poaceae</taxon>
        <taxon>PACMAD clade</taxon>
        <taxon>Panicoideae</taxon>
        <taxon>Andropogonodae</taxon>
        <taxon>Andropogoneae</taxon>
        <taxon>Saccharinae</taxon>
        <taxon>Miscanthus</taxon>
    </lineage>
</organism>
<name>A0A811QZR8_9POAL</name>
<dbReference type="InterPro" id="IPR025312">
    <property type="entry name" value="DUF4216"/>
</dbReference>
<keyword evidence="4" id="KW-1185">Reference proteome</keyword>
<dbReference type="PANTHER" id="PTHR48258">
    <property type="entry name" value="DUF4218 DOMAIN-CONTAINING PROTEIN-RELATED"/>
    <property type="match status" value="1"/>
</dbReference>
<proteinExistence type="predicted"/>
<dbReference type="PANTHER" id="PTHR48258:SF15">
    <property type="entry name" value="OS02G0543900 PROTEIN"/>
    <property type="match status" value="1"/>
</dbReference>
<dbReference type="InterPro" id="IPR029480">
    <property type="entry name" value="Transpos_assoc"/>
</dbReference>
<evidence type="ECO:0000313" key="3">
    <source>
        <dbReference type="EMBL" id="CAD6262050.1"/>
    </source>
</evidence>
<dbReference type="Pfam" id="PF13952">
    <property type="entry name" value="DUF4216"/>
    <property type="match status" value="1"/>
</dbReference>
<gene>
    <name evidence="3" type="ORF">NCGR_LOCUS45430</name>
</gene>
<dbReference type="Proteomes" id="UP000604825">
    <property type="component" value="Unassembled WGS sequence"/>
</dbReference>
<accession>A0A811QZR8</accession>
<comment type="caution">
    <text evidence="3">The sequence shown here is derived from an EMBL/GenBank/DDBJ whole genome shotgun (WGS) entry which is preliminary data.</text>
</comment>
<reference evidence="3" key="1">
    <citation type="submission" date="2020-10" db="EMBL/GenBank/DDBJ databases">
        <authorList>
            <person name="Han B."/>
            <person name="Lu T."/>
            <person name="Zhao Q."/>
            <person name="Huang X."/>
            <person name="Zhao Y."/>
        </authorList>
    </citation>
    <scope>NUCLEOTIDE SEQUENCE</scope>
</reference>
<evidence type="ECO:0000313" key="4">
    <source>
        <dbReference type="Proteomes" id="UP000604825"/>
    </source>
</evidence>
<sequence>MDRSWMSKPRQDTAYQDGVEQFLTFAYGTFHVIARYFVLAKMQNRLNHSHDEVRTHLRCDGIIQGYTTWVHHGEMYESPQFAFVDVPTDTTNLPTSGVSRAPAVQDGMQELLQAAFFRNEMFESLPSMSEGVVDVELGFADMEQTVAEDVHPADDNAKESEQNLYERYLKDAHTSLYPGCKFSKLSFLVNLYYLKFLNGWTQESFTRLLEEVRPGGPAHYYRGCTPWRDFLFGLKALVKNELSQKVRLLKGNMKDMYMFESAGEPIGKATVSHFDSQLLIQAHRYVLRHCDELEEFRKEFVDEEKGKSCPSTTLILASIDKLIDQHFPDWLEQKVILGDGLGITKKVRALAAKPSRHGVRYSGYIINGFRFHTLSREAARSTQNSGVVNIAEDGVNYYGRLTDIIELTYTDYKAVLFKCDWYDVHHRAGLRNDEFGLPLVNFSKKIHTGEKLEHYPCVFSS</sequence>
<feature type="domain" description="DUF4216" evidence="1">
    <location>
        <begin position="405"/>
        <end position="450"/>
    </location>
</feature>
<protein>
    <recommendedName>
        <fullName evidence="5">DUF4216 domain-containing protein</fullName>
    </recommendedName>
</protein>
<dbReference type="OrthoDB" id="668711at2759"/>